<dbReference type="SMART" id="SM00418">
    <property type="entry name" value="HTH_ARSR"/>
    <property type="match status" value="1"/>
</dbReference>
<evidence type="ECO:0000313" key="3">
    <source>
        <dbReference type="EMBL" id="GAA5084256.1"/>
    </source>
</evidence>
<dbReference type="InterPro" id="IPR036390">
    <property type="entry name" value="WH_DNA-bd_sf"/>
</dbReference>
<protein>
    <recommendedName>
        <fullName evidence="2">HTH arsR-type domain-containing protein</fullName>
    </recommendedName>
</protein>
<evidence type="ECO:0000259" key="2">
    <source>
        <dbReference type="PROSITE" id="PS50987"/>
    </source>
</evidence>
<dbReference type="SUPFAM" id="SSF46785">
    <property type="entry name" value="Winged helix' DNA-binding domain"/>
    <property type="match status" value="1"/>
</dbReference>
<comment type="caution">
    <text evidence="3">The sequence shown here is derived from an EMBL/GenBank/DDBJ whole genome shotgun (WGS) entry which is preliminary data.</text>
</comment>
<dbReference type="InterPro" id="IPR001845">
    <property type="entry name" value="HTH_ArsR_DNA-bd_dom"/>
</dbReference>
<dbReference type="InterPro" id="IPR036388">
    <property type="entry name" value="WH-like_DNA-bd_sf"/>
</dbReference>
<keyword evidence="4" id="KW-1185">Reference proteome</keyword>
<dbReference type="PANTHER" id="PTHR38600">
    <property type="entry name" value="TRANSCRIPTIONAL REGULATORY PROTEIN"/>
    <property type="match status" value="1"/>
</dbReference>
<dbReference type="Pfam" id="PF12840">
    <property type="entry name" value="HTH_20"/>
    <property type="match status" value="1"/>
</dbReference>
<dbReference type="InterPro" id="IPR011991">
    <property type="entry name" value="ArsR-like_HTH"/>
</dbReference>
<evidence type="ECO:0000256" key="1">
    <source>
        <dbReference type="SAM" id="MobiDB-lite"/>
    </source>
</evidence>
<accession>A0ABP9LS33</accession>
<dbReference type="Proteomes" id="UP001501407">
    <property type="component" value="Unassembled WGS sequence"/>
</dbReference>
<dbReference type="PROSITE" id="PS50987">
    <property type="entry name" value="HTH_ARSR_2"/>
    <property type="match status" value="1"/>
</dbReference>
<feature type="domain" description="HTH arsR-type" evidence="2">
    <location>
        <begin position="14"/>
        <end position="108"/>
    </location>
</feature>
<feature type="region of interest" description="Disordered" evidence="1">
    <location>
        <begin position="120"/>
        <end position="151"/>
    </location>
</feature>
<organism evidence="3 4">
    <name type="scientific">Microbacterium yannicii</name>
    <dbReference type="NCBI Taxonomy" id="671622"/>
    <lineage>
        <taxon>Bacteria</taxon>
        <taxon>Bacillati</taxon>
        <taxon>Actinomycetota</taxon>
        <taxon>Actinomycetes</taxon>
        <taxon>Micrococcales</taxon>
        <taxon>Microbacteriaceae</taxon>
        <taxon>Microbacterium</taxon>
    </lineage>
</organism>
<name>A0ABP9LS33_9MICO</name>
<dbReference type="NCBIfam" id="NF033788">
    <property type="entry name" value="HTH_metalloreg"/>
    <property type="match status" value="1"/>
</dbReference>
<dbReference type="EMBL" id="BAABKZ010000001">
    <property type="protein sequence ID" value="GAA5084256.1"/>
    <property type="molecule type" value="Genomic_DNA"/>
</dbReference>
<reference evidence="4" key="1">
    <citation type="journal article" date="2019" name="Int. J. Syst. Evol. Microbiol.">
        <title>The Global Catalogue of Microorganisms (GCM) 10K type strain sequencing project: providing services to taxonomists for standard genome sequencing and annotation.</title>
        <authorList>
            <consortium name="The Broad Institute Genomics Platform"/>
            <consortium name="The Broad Institute Genome Sequencing Center for Infectious Disease"/>
            <person name="Wu L."/>
            <person name="Ma J."/>
        </authorList>
    </citation>
    <scope>NUCLEOTIDE SEQUENCE [LARGE SCALE GENOMIC DNA]</scope>
    <source>
        <strain evidence="4">JCM 18959</strain>
    </source>
</reference>
<gene>
    <name evidence="3" type="ORF">GCM10025760_01930</name>
</gene>
<dbReference type="CDD" id="cd00090">
    <property type="entry name" value="HTH_ARSR"/>
    <property type="match status" value="1"/>
</dbReference>
<dbReference type="PANTHER" id="PTHR38600:SF2">
    <property type="entry name" value="SLL0088 PROTEIN"/>
    <property type="match status" value="1"/>
</dbReference>
<feature type="compositionally biased region" description="Low complexity" evidence="1">
    <location>
        <begin position="134"/>
        <end position="151"/>
    </location>
</feature>
<sequence>MPHPGVTYNQMVVRIELTDDETDRVFHALAAATRRDIVRRTIEGELSVSTLARDYDMSFAAVQKHVAVLEAAGLIIKRAEGRERLVRADPTMIARARALLGHYEDMWRGRIDRLDALLAGPRGSGPAIPHSETDQSTTQQPTTQQFTTRGE</sequence>
<evidence type="ECO:0000313" key="4">
    <source>
        <dbReference type="Proteomes" id="UP001501407"/>
    </source>
</evidence>
<dbReference type="Gene3D" id="1.10.10.10">
    <property type="entry name" value="Winged helix-like DNA-binding domain superfamily/Winged helix DNA-binding domain"/>
    <property type="match status" value="1"/>
</dbReference>
<proteinExistence type="predicted"/>